<evidence type="ECO:0000313" key="2">
    <source>
        <dbReference type="EMBL" id="KAK5603030.1"/>
    </source>
</evidence>
<dbReference type="Proteomes" id="UP001311232">
    <property type="component" value="Unassembled WGS sequence"/>
</dbReference>
<reference evidence="2 3" key="1">
    <citation type="submission" date="2021-06" db="EMBL/GenBank/DDBJ databases">
        <authorList>
            <person name="Palmer J.M."/>
        </authorList>
    </citation>
    <scope>NUCLEOTIDE SEQUENCE [LARGE SCALE GENOMIC DNA]</scope>
    <source>
        <strain evidence="2 3">MEX-2019</strain>
        <tissue evidence="2">Muscle</tissue>
    </source>
</reference>
<comment type="caution">
    <text evidence="2">The sequence shown here is derived from an EMBL/GenBank/DDBJ whole genome shotgun (WGS) entry which is preliminary data.</text>
</comment>
<gene>
    <name evidence="2" type="ORF">CRENBAI_014527</name>
</gene>
<protein>
    <recommendedName>
        <fullName evidence="4">Secreted protein</fullName>
    </recommendedName>
</protein>
<dbReference type="EMBL" id="JAHHUM010002596">
    <property type="protein sequence ID" value="KAK5603030.1"/>
    <property type="molecule type" value="Genomic_DNA"/>
</dbReference>
<accession>A0AAV9R337</accession>
<dbReference type="AlphaFoldDB" id="A0AAV9R337"/>
<sequence>MVNKRKKWCSAALPLCLRAVRLCVSAACSSVCVERRGRGNLRLVQASPTVSPPWDYLFSLHHCRGKLIGLVLDELF</sequence>
<evidence type="ECO:0000256" key="1">
    <source>
        <dbReference type="SAM" id="SignalP"/>
    </source>
</evidence>
<keyword evidence="1" id="KW-0732">Signal</keyword>
<name>A0AAV9R337_9TELE</name>
<feature type="signal peptide" evidence="1">
    <location>
        <begin position="1"/>
        <end position="26"/>
    </location>
</feature>
<proteinExistence type="predicted"/>
<evidence type="ECO:0000313" key="3">
    <source>
        <dbReference type="Proteomes" id="UP001311232"/>
    </source>
</evidence>
<organism evidence="2 3">
    <name type="scientific">Crenichthys baileyi</name>
    <name type="common">White River springfish</name>
    <dbReference type="NCBI Taxonomy" id="28760"/>
    <lineage>
        <taxon>Eukaryota</taxon>
        <taxon>Metazoa</taxon>
        <taxon>Chordata</taxon>
        <taxon>Craniata</taxon>
        <taxon>Vertebrata</taxon>
        <taxon>Euteleostomi</taxon>
        <taxon>Actinopterygii</taxon>
        <taxon>Neopterygii</taxon>
        <taxon>Teleostei</taxon>
        <taxon>Neoteleostei</taxon>
        <taxon>Acanthomorphata</taxon>
        <taxon>Ovalentaria</taxon>
        <taxon>Atherinomorphae</taxon>
        <taxon>Cyprinodontiformes</taxon>
        <taxon>Goodeidae</taxon>
        <taxon>Crenichthys</taxon>
    </lineage>
</organism>
<evidence type="ECO:0008006" key="4">
    <source>
        <dbReference type="Google" id="ProtNLM"/>
    </source>
</evidence>
<keyword evidence="3" id="KW-1185">Reference proteome</keyword>
<feature type="chain" id="PRO_5043922819" description="Secreted protein" evidence="1">
    <location>
        <begin position="27"/>
        <end position="76"/>
    </location>
</feature>